<feature type="transmembrane region" description="Helical" evidence="10">
    <location>
        <begin position="69"/>
        <end position="87"/>
    </location>
</feature>
<comment type="similarity">
    <text evidence="3">Belongs to the nicotinamide ribonucleoside (NR) uptake permease (TC 4.B.1) family.</text>
</comment>
<evidence type="ECO:0000256" key="9">
    <source>
        <dbReference type="ARBA" id="ARBA00023136"/>
    </source>
</evidence>
<dbReference type="PANTHER" id="PTHR36122:SF2">
    <property type="entry name" value="NICOTINAMIDE RIBOSIDE TRANSPORTER PNUC"/>
    <property type="match status" value="1"/>
</dbReference>
<proteinExistence type="inferred from homology"/>
<reference evidence="11" key="1">
    <citation type="submission" date="2023-07" db="EMBL/GenBank/DDBJ databases">
        <title>Sorghum-associated microbial communities from plants grown in Nebraska, USA.</title>
        <authorList>
            <person name="Schachtman D."/>
        </authorList>
    </citation>
    <scope>NUCLEOTIDE SEQUENCE</scope>
    <source>
        <strain evidence="11">DS2795</strain>
    </source>
</reference>
<dbReference type="RefSeq" id="WP_307590469.1">
    <property type="nucleotide sequence ID" value="NZ_JAUSRQ010000034.1"/>
</dbReference>
<sequence>MNLLPEFLSASAFALWGSPVTWLELVASALALVMVGCNMREIHWGWPLAIVSSLLYVVVFANARIYGDAALQVFFAFVALWGWAQWLRGFRADGSALRVSRLSPRGTAYALLACAIAWPVVALFLRRFTNTDVPWWDGFVTGLSLVGQFLLGRKFIENWLIWLAVNVVSVGLFIHKGLWLTTALYAVFAVLSVAGFLAWQRRLPKATTKAVPA</sequence>
<dbReference type="InterPro" id="IPR006419">
    <property type="entry name" value="NMN_transpt_PnuC"/>
</dbReference>
<name>A0AAW8E6Y1_9BURK</name>
<keyword evidence="5" id="KW-0813">Transport</keyword>
<evidence type="ECO:0000256" key="8">
    <source>
        <dbReference type="ARBA" id="ARBA00022989"/>
    </source>
</evidence>
<dbReference type="PANTHER" id="PTHR36122">
    <property type="entry name" value="NICOTINAMIDE RIBOSIDE TRANSPORTER PNUC"/>
    <property type="match status" value="1"/>
</dbReference>
<evidence type="ECO:0000256" key="3">
    <source>
        <dbReference type="ARBA" id="ARBA00006669"/>
    </source>
</evidence>
<protein>
    <recommendedName>
        <fullName evidence="4">Nicotinamide riboside transporter PnuC</fullName>
    </recommendedName>
</protein>
<evidence type="ECO:0000313" key="11">
    <source>
        <dbReference type="EMBL" id="MDP9927633.1"/>
    </source>
</evidence>
<dbReference type="GO" id="GO:0034257">
    <property type="term" value="F:nicotinamide riboside transmembrane transporter activity"/>
    <property type="evidence" value="ECO:0007669"/>
    <property type="project" value="InterPro"/>
</dbReference>
<feature type="transmembrane region" description="Helical" evidence="10">
    <location>
        <begin position="134"/>
        <end position="152"/>
    </location>
</feature>
<dbReference type="AlphaFoldDB" id="A0AAW8E6Y1"/>
<evidence type="ECO:0000256" key="2">
    <source>
        <dbReference type="ARBA" id="ARBA00004651"/>
    </source>
</evidence>
<keyword evidence="7 10" id="KW-0812">Transmembrane</keyword>
<feature type="transmembrane region" description="Helical" evidence="10">
    <location>
        <begin position="20"/>
        <end position="37"/>
    </location>
</feature>
<evidence type="ECO:0000256" key="10">
    <source>
        <dbReference type="SAM" id="Phobius"/>
    </source>
</evidence>
<feature type="transmembrane region" description="Helical" evidence="10">
    <location>
        <begin position="182"/>
        <end position="199"/>
    </location>
</feature>
<keyword evidence="9 10" id="KW-0472">Membrane</keyword>
<feature type="transmembrane region" description="Helical" evidence="10">
    <location>
        <begin position="108"/>
        <end position="128"/>
    </location>
</feature>
<accession>A0AAW8E6Y1</accession>
<keyword evidence="6" id="KW-1003">Cell membrane</keyword>
<evidence type="ECO:0000256" key="4">
    <source>
        <dbReference type="ARBA" id="ARBA00017522"/>
    </source>
</evidence>
<comment type="caution">
    <text evidence="11">The sequence shown here is derived from an EMBL/GenBank/DDBJ whole genome shotgun (WGS) entry which is preliminary data.</text>
</comment>
<dbReference type="Proteomes" id="UP001244295">
    <property type="component" value="Unassembled WGS sequence"/>
</dbReference>
<dbReference type="EMBL" id="JAUSRR010000018">
    <property type="protein sequence ID" value="MDP9927633.1"/>
    <property type="molecule type" value="Genomic_DNA"/>
</dbReference>
<comment type="subcellular location">
    <subcellularLocation>
        <location evidence="2">Cell membrane</location>
        <topology evidence="2">Multi-pass membrane protein</topology>
    </subcellularLocation>
</comment>
<dbReference type="Pfam" id="PF04973">
    <property type="entry name" value="NMN_transporter"/>
    <property type="match status" value="1"/>
</dbReference>
<feature type="transmembrane region" description="Helical" evidence="10">
    <location>
        <begin position="44"/>
        <end position="63"/>
    </location>
</feature>
<gene>
    <name evidence="11" type="ORF">J2W25_006687</name>
</gene>
<evidence type="ECO:0000256" key="7">
    <source>
        <dbReference type="ARBA" id="ARBA00022692"/>
    </source>
</evidence>
<evidence type="ECO:0000256" key="6">
    <source>
        <dbReference type="ARBA" id="ARBA00022475"/>
    </source>
</evidence>
<keyword evidence="8 10" id="KW-1133">Transmembrane helix</keyword>
<dbReference type="GO" id="GO:0005886">
    <property type="term" value="C:plasma membrane"/>
    <property type="evidence" value="ECO:0007669"/>
    <property type="project" value="UniProtKB-SubCell"/>
</dbReference>
<organism evidence="11 12">
    <name type="scientific">Variovorax boronicumulans</name>
    <dbReference type="NCBI Taxonomy" id="436515"/>
    <lineage>
        <taxon>Bacteria</taxon>
        <taxon>Pseudomonadati</taxon>
        <taxon>Pseudomonadota</taxon>
        <taxon>Betaproteobacteria</taxon>
        <taxon>Burkholderiales</taxon>
        <taxon>Comamonadaceae</taxon>
        <taxon>Variovorax</taxon>
    </lineage>
</organism>
<evidence type="ECO:0000256" key="1">
    <source>
        <dbReference type="ARBA" id="ARBA00002672"/>
    </source>
</evidence>
<dbReference type="NCBIfam" id="TIGR01528">
    <property type="entry name" value="NMN_trans_PnuC"/>
    <property type="match status" value="1"/>
</dbReference>
<comment type="function">
    <text evidence="1">Required for nicotinamide riboside transport across the inner membrane.</text>
</comment>
<feature type="transmembrane region" description="Helical" evidence="10">
    <location>
        <begin position="159"/>
        <end position="176"/>
    </location>
</feature>
<evidence type="ECO:0000313" key="12">
    <source>
        <dbReference type="Proteomes" id="UP001244295"/>
    </source>
</evidence>
<evidence type="ECO:0000256" key="5">
    <source>
        <dbReference type="ARBA" id="ARBA00022448"/>
    </source>
</evidence>